<reference evidence="16" key="2">
    <citation type="submission" date="2015-06" db="EMBL/GenBank/DDBJ databases">
        <authorList>
            <person name="Bertelli C."/>
        </authorList>
    </citation>
    <scope>NUCLEOTIDE SEQUENCE [LARGE SCALE GENOMIC DNA]</scope>
    <source>
        <strain evidence="16">CRIB-30</strain>
    </source>
</reference>
<feature type="transmembrane region" description="Helical" evidence="10">
    <location>
        <begin position="329"/>
        <end position="349"/>
    </location>
</feature>
<dbReference type="PROSITE" id="PS00755">
    <property type="entry name" value="SECY_1"/>
    <property type="match status" value="1"/>
</dbReference>
<evidence type="ECO:0000256" key="7">
    <source>
        <dbReference type="ARBA" id="ARBA00023010"/>
    </source>
</evidence>
<dbReference type="Proteomes" id="UP000220251">
    <property type="component" value="Unassembled WGS sequence"/>
</dbReference>
<evidence type="ECO:0000313" key="16">
    <source>
        <dbReference type="Proteomes" id="UP000220251"/>
    </source>
</evidence>
<dbReference type="InterPro" id="IPR023201">
    <property type="entry name" value="SecY_dom_sf"/>
</dbReference>
<reference evidence="14" key="1">
    <citation type="journal article" date="2011" name="Microbes Infect.">
        <title>Estrella lausannensis, a new star in the Chlamydiales order.</title>
        <authorList>
            <person name="Lienard J."/>
            <person name="Croxatto A."/>
            <person name="Prod'hom G."/>
            <person name="Greub G."/>
        </authorList>
    </citation>
    <scope>NUCLEOTIDE SEQUENCE</scope>
    <source>
        <strain evidence="14">CRIB-30</strain>
    </source>
</reference>
<comment type="function">
    <text evidence="10 11">The central subunit of the protein translocation channel SecYEG. Consists of two halves formed by TMs 1-5 and 6-10. These two domains form a lateral gate at the front which open onto the bilayer between TMs 2 and 7, and are clamped together by SecE at the back. The channel is closed by both a pore ring composed of hydrophobic SecY resides and a short helix (helix 2A) on the extracellular side of the membrane which forms a plug. The plug probably moves laterally to allow the channel to open. The ring and the pore may move independently.</text>
</comment>
<protein>
    <recommendedName>
        <fullName evidence="9 10">Protein translocase subunit SecY</fullName>
    </recommendedName>
</protein>
<feature type="transmembrane region" description="Helical" evidence="10">
    <location>
        <begin position="163"/>
        <end position="183"/>
    </location>
</feature>
<dbReference type="GO" id="GO:0006605">
    <property type="term" value="P:protein targeting"/>
    <property type="evidence" value="ECO:0007669"/>
    <property type="project" value="UniProtKB-UniRule"/>
</dbReference>
<dbReference type="NCBIfam" id="TIGR00967">
    <property type="entry name" value="3a0501s007"/>
    <property type="match status" value="1"/>
</dbReference>
<evidence type="ECO:0000313" key="14">
    <source>
        <dbReference type="EMBL" id="AEM01133.1"/>
    </source>
</evidence>
<dbReference type="InterPro" id="IPR002208">
    <property type="entry name" value="SecY/SEC61-alpha"/>
</dbReference>
<feature type="transmembrane region" description="Helical" evidence="10">
    <location>
        <begin position="288"/>
        <end position="309"/>
    </location>
</feature>
<dbReference type="AlphaFoldDB" id="G1FGU2"/>
<feature type="transmembrane region" description="Helical" evidence="10">
    <location>
        <begin position="20"/>
        <end position="39"/>
    </location>
</feature>
<dbReference type="SUPFAM" id="SSF103491">
    <property type="entry name" value="Preprotein translocase SecY subunit"/>
    <property type="match status" value="1"/>
</dbReference>
<comment type="similarity">
    <text evidence="2 10 13">Belongs to the SecY/SEC61-alpha family.</text>
</comment>
<evidence type="ECO:0000313" key="15">
    <source>
        <dbReference type="EMBL" id="CRX37865.1"/>
    </source>
</evidence>
<dbReference type="GO" id="GO:0065002">
    <property type="term" value="P:intracellular protein transmembrane transport"/>
    <property type="evidence" value="ECO:0007669"/>
    <property type="project" value="UniProtKB-UniRule"/>
</dbReference>
<name>G1FGU2_9BACT</name>
<dbReference type="OrthoDB" id="9809248at2"/>
<keyword evidence="3 10" id="KW-0813">Transport</keyword>
<dbReference type="Pfam" id="PF00344">
    <property type="entry name" value="SecY"/>
    <property type="match status" value="1"/>
</dbReference>
<feature type="transmembrane region" description="Helical" evidence="10">
    <location>
        <begin position="384"/>
        <end position="406"/>
    </location>
</feature>
<keyword evidence="4 10" id="KW-0812">Transmembrane</keyword>
<evidence type="ECO:0000256" key="6">
    <source>
        <dbReference type="ARBA" id="ARBA00022989"/>
    </source>
</evidence>
<proteinExistence type="inferred from homology"/>
<keyword evidence="5 10" id="KW-0653">Protein transport</keyword>
<evidence type="ECO:0000256" key="4">
    <source>
        <dbReference type="ARBA" id="ARBA00022692"/>
    </source>
</evidence>
<evidence type="ECO:0000256" key="2">
    <source>
        <dbReference type="ARBA" id="ARBA00005751"/>
    </source>
</evidence>
<comment type="subcellular location">
    <subcellularLocation>
        <location evidence="10">Cell membrane</location>
        <topology evidence="10">Multi-pass membrane protein</topology>
    </subcellularLocation>
    <subcellularLocation>
        <location evidence="1 12">Membrane</location>
        <topology evidence="1 12">Multi-pass membrane protein</topology>
    </subcellularLocation>
</comment>
<dbReference type="Gene3D" id="1.10.3370.10">
    <property type="entry name" value="SecY subunit domain"/>
    <property type="match status" value="1"/>
</dbReference>
<dbReference type="PROSITE" id="PS00756">
    <property type="entry name" value="SECY_2"/>
    <property type="match status" value="1"/>
</dbReference>
<sequence>MFAALNRVFQVPELKQKILFTLLMLSICRIGGFVPVPGIDGDVALSYFKQAMGGGQNIFQMIDIFSGGAFSQMTVVALGVVPNISASIITQLLVATWPSLQREVRENPEAGKRKVGRVTRILTVILSVLQSGLFAKYALQMNIAKPGIITGELLDIQMFGTPWLYYLVVIATMTTGTMFLMWVGEQITERGIGNGMSLIITIGILSQLPSSFGMIMQQLNLDSQETGQMNFASVLLLLGVFVLVTIATILITQGHRRIPLQHARRVIGRRETQGSASYIPLQVNYARVIPVIFASSLLMFPATLGTFVGSGNWLGTAASYLMPGTELYYVLYISLIVFFTFFWTATQFHPDQIASDMKKNGAFIPGIRQGRPTQEYLEATMNRVTLIGAIFLALIAILPAIVQRLLGVPQSISYFFGGTSLLILVGVVLDTMKQVESHLLMKRYEGFMKRGRIRGR</sequence>
<keyword evidence="7 10" id="KW-0811">Translocation</keyword>
<dbReference type="GO" id="GO:0043952">
    <property type="term" value="P:protein transport by the Sec complex"/>
    <property type="evidence" value="ECO:0007669"/>
    <property type="project" value="UniProtKB-UniRule"/>
</dbReference>
<feature type="transmembrane region" description="Helical" evidence="10">
    <location>
        <begin position="195"/>
        <end position="219"/>
    </location>
</feature>
<reference evidence="15" key="3">
    <citation type="submission" date="2015-06" db="EMBL/GenBank/DDBJ databases">
        <authorList>
            <person name="Bertelli Claire"/>
        </authorList>
    </citation>
    <scope>NUCLEOTIDE SEQUENCE [LARGE SCALE GENOMIC DNA]</scope>
    <source>
        <strain evidence="15">CRIB-30</strain>
    </source>
</reference>
<evidence type="ECO:0000256" key="11">
    <source>
        <dbReference type="RuleBase" id="RU000537"/>
    </source>
</evidence>
<feature type="transmembrane region" description="Helical" evidence="10">
    <location>
        <begin position="118"/>
        <end position="139"/>
    </location>
</feature>
<dbReference type="EMBL" id="CWGJ01000006">
    <property type="protein sequence ID" value="CRX37865.1"/>
    <property type="molecule type" value="Genomic_DNA"/>
</dbReference>
<evidence type="ECO:0000256" key="12">
    <source>
        <dbReference type="RuleBase" id="RU003484"/>
    </source>
</evidence>
<evidence type="ECO:0000256" key="10">
    <source>
        <dbReference type="HAMAP-Rule" id="MF_01465"/>
    </source>
</evidence>
<evidence type="ECO:0000256" key="13">
    <source>
        <dbReference type="RuleBase" id="RU004349"/>
    </source>
</evidence>
<keyword evidence="10" id="KW-1003">Cell membrane</keyword>
<dbReference type="EMBL" id="JN201887">
    <property type="protein sequence ID" value="AEM01133.1"/>
    <property type="molecule type" value="Genomic_DNA"/>
</dbReference>
<feature type="transmembrane region" description="Helical" evidence="10">
    <location>
        <begin position="231"/>
        <end position="251"/>
    </location>
</feature>
<dbReference type="FunFam" id="1.10.3370.10:FF:000001">
    <property type="entry name" value="Preprotein translocase subunit SecY"/>
    <property type="match status" value="1"/>
</dbReference>
<dbReference type="HAMAP" id="MF_01465">
    <property type="entry name" value="SecY"/>
    <property type="match status" value="1"/>
</dbReference>
<comment type="subunit">
    <text evidence="10">Component of the Sec protein translocase complex. Heterotrimer consisting of SecY, SecE and SecG subunits. The heterotrimers can form oligomers, although 1 heterotrimer is thought to be able to translocate proteins. Interacts with the ribosome. Interacts with SecDF, and other proteins may be involved. Interacts with SecA.</text>
</comment>
<feature type="transmembrane region" description="Helical" evidence="10">
    <location>
        <begin position="412"/>
        <end position="432"/>
    </location>
</feature>
<keyword evidence="16" id="KW-1185">Reference proteome</keyword>
<dbReference type="PIRSF" id="PIRSF004557">
    <property type="entry name" value="SecY"/>
    <property type="match status" value="1"/>
</dbReference>
<comment type="caution">
    <text evidence="10">Lacks conserved residue(s) required for the propagation of feature annotation.</text>
</comment>
<dbReference type="InterPro" id="IPR030659">
    <property type="entry name" value="SecY_CS"/>
</dbReference>
<gene>
    <name evidence="10 14" type="primary">secY</name>
    <name evidence="15" type="ORF">ELAC_0510</name>
</gene>
<evidence type="ECO:0000256" key="9">
    <source>
        <dbReference type="ARBA" id="ARBA00039733"/>
    </source>
</evidence>
<organism evidence="14">
    <name type="scientific">Estrella lausannensis</name>
    <dbReference type="NCBI Taxonomy" id="483423"/>
    <lineage>
        <taxon>Bacteria</taxon>
        <taxon>Pseudomonadati</taxon>
        <taxon>Chlamydiota</taxon>
        <taxon>Chlamydiia</taxon>
        <taxon>Parachlamydiales</taxon>
        <taxon>Candidatus Criblamydiaceae</taxon>
        <taxon>Estrella</taxon>
    </lineage>
</organism>
<dbReference type="GO" id="GO:0005886">
    <property type="term" value="C:plasma membrane"/>
    <property type="evidence" value="ECO:0007669"/>
    <property type="project" value="UniProtKB-SubCell"/>
</dbReference>
<evidence type="ECO:0000256" key="5">
    <source>
        <dbReference type="ARBA" id="ARBA00022927"/>
    </source>
</evidence>
<dbReference type="InterPro" id="IPR026593">
    <property type="entry name" value="SecY"/>
</dbReference>
<dbReference type="RefSeq" id="WP_098037713.1">
    <property type="nucleotide sequence ID" value="NZ_CWGJ01000006.1"/>
</dbReference>
<dbReference type="PANTHER" id="PTHR10906">
    <property type="entry name" value="SECY/SEC61-ALPHA FAMILY MEMBER"/>
    <property type="match status" value="1"/>
</dbReference>
<accession>G1FGU2</accession>
<evidence type="ECO:0000256" key="1">
    <source>
        <dbReference type="ARBA" id="ARBA00004141"/>
    </source>
</evidence>
<keyword evidence="8 10" id="KW-0472">Membrane</keyword>
<keyword evidence="6 10" id="KW-1133">Transmembrane helix</keyword>
<evidence type="ECO:0000256" key="3">
    <source>
        <dbReference type="ARBA" id="ARBA00022448"/>
    </source>
</evidence>
<dbReference type="PRINTS" id="PR00303">
    <property type="entry name" value="SECYTRNLCASE"/>
</dbReference>
<evidence type="ECO:0000256" key="8">
    <source>
        <dbReference type="ARBA" id="ARBA00023136"/>
    </source>
</evidence>